<evidence type="ECO:0000256" key="4">
    <source>
        <dbReference type="SAM" id="Phobius"/>
    </source>
</evidence>
<dbReference type="AlphaFoldDB" id="A0A1Q3ESU9"/>
<comment type="function">
    <text evidence="2">Regulator of type 1 phosphatases which maintains protein phosphatase activity under strict control.</text>
</comment>
<feature type="compositionally biased region" description="Basic residues" evidence="3">
    <location>
        <begin position="45"/>
        <end position="54"/>
    </location>
</feature>
<dbReference type="PANTHER" id="PTHR20835:SF0">
    <property type="entry name" value="E3 UBIQUITIN-PROTEIN LIGASE PPP1R11"/>
    <property type="match status" value="1"/>
</dbReference>
<evidence type="ECO:0000256" key="1">
    <source>
        <dbReference type="ARBA" id="ARBA00005605"/>
    </source>
</evidence>
<dbReference type="Proteomes" id="UP000188533">
    <property type="component" value="Unassembled WGS sequence"/>
</dbReference>
<name>A0A1Q3ESU9_LENED</name>
<dbReference type="GO" id="GO:0005634">
    <property type="term" value="C:nucleus"/>
    <property type="evidence" value="ECO:0007669"/>
    <property type="project" value="UniProtKB-SubCell"/>
</dbReference>
<feature type="compositionally biased region" description="Basic and acidic residues" evidence="3">
    <location>
        <begin position="97"/>
        <end position="123"/>
    </location>
</feature>
<comment type="subcellular location">
    <subcellularLocation>
        <location evidence="2">Nucleus</location>
    </subcellularLocation>
</comment>
<dbReference type="GO" id="GO:0008157">
    <property type="term" value="F:protein phosphatase 1 binding"/>
    <property type="evidence" value="ECO:0007669"/>
    <property type="project" value="TreeGrafter"/>
</dbReference>
<sequence length="176" mass="19436">MRRPNTSSPGDGSRTITITSTPTSEDEGSSNDPPRSAVGALKLRATTRKPRQKVVWREDVVDNEGAGKKSSKICCIYHKPKAYDESSDEDESDSDSSCDHNHAGHSRDQHHAHNSNDHSRDGEGLQNRDSGSSIQHLEHEEPSQQPSYLFVIVSLVSSLVTIIFSIPGNSMYMYIQ</sequence>
<keyword evidence="6" id="KW-1185">Reference proteome</keyword>
<evidence type="ECO:0000313" key="5">
    <source>
        <dbReference type="EMBL" id="GAW10275.1"/>
    </source>
</evidence>
<dbReference type="InterPro" id="IPR011107">
    <property type="entry name" value="PPI_Ypi1"/>
</dbReference>
<dbReference type="Pfam" id="PF07491">
    <property type="entry name" value="PPI_Ypi1"/>
    <property type="match status" value="1"/>
</dbReference>
<feature type="transmembrane region" description="Helical" evidence="4">
    <location>
        <begin position="148"/>
        <end position="166"/>
    </location>
</feature>
<accession>A0A1Q3ESU9</accession>
<proteinExistence type="inferred from homology"/>
<evidence type="ECO:0000313" key="6">
    <source>
        <dbReference type="Proteomes" id="UP000188533"/>
    </source>
</evidence>
<keyword evidence="4" id="KW-1133">Transmembrane helix</keyword>
<comment type="similarity">
    <text evidence="1 2">Belongs to the YPI1 family.</text>
</comment>
<keyword evidence="2" id="KW-0539">Nucleus</keyword>
<dbReference type="GO" id="GO:0004865">
    <property type="term" value="F:protein serine/threonine phosphatase inhibitor activity"/>
    <property type="evidence" value="ECO:0007669"/>
    <property type="project" value="UniProtKB-UniRule"/>
</dbReference>
<evidence type="ECO:0000256" key="3">
    <source>
        <dbReference type="SAM" id="MobiDB-lite"/>
    </source>
</evidence>
<organism evidence="5 6">
    <name type="scientific">Lentinula edodes</name>
    <name type="common">Shiitake mushroom</name>
    <name type="synonym">Lentinus edodes</name>
    <dbReference type="NCBI Taxonomy" id="5353"/>
    <lineage>
        <taxon>Eukaryota</taxon>
        <taxon>Fungi</taxon>
        <taxon>Dikarya</taxon>
        <taxon>Basidiomycota</taxon>
        <taxon>Agaricomycotina</taxon>
        <taxon>Agaricomycetes</taxon>
        <taxon>Agaricomycetidae</taxon>
        <taxon>Agaricales</taxon>
        <taxon>Marasmiineae</taxon>
        <taxon>Omphalotaceae</taxon>
        <taxon>Lentinula</taxon>
    </lineage>
</organism>
<keyword evidence="4" id="KW-0812">Transmembrane</keyword>
<evidence type="ECO:0000256" key="2">
    <source>
        <dbReference type="RuleBase" id="RU367162"/>
    </source>
</evidence>
<feature type="compositionally biased region" description="Polar residues" evidence="3">
    <location>
        <begin position="1"/>
        <end position="10"/>
    </location>
</feature>
<dbReference type="EMBL" id="BDGU01001620">
    <property type="protein sequence ID" value="GAW10275.1"/>
    <property type="molecule type" value="Genomic_DNA"/>
</dbReference>
<protein>
    <recommendedName>
        <fullName evidence="2">Type 1 phosphatases regulator</fullName>
    </recommendedName>
</protein>
<gene>
    <name evidence="5" type="ORF">LENED_012522</name>
</gene>
<feature type="region of interest" description="Disordered" evidence="3">
    <location>
        <begin position="82"/>
        <end position="141"/>
    </location>
</feature>
<comment type="caution">
    <text evidence="5">The sequence shown here is derived from an EMBL/GenBank/DDBJ whole genome shotgun (WGS) entry which is preliminary data.</text>
</comment>
<feature type="compositionally biased region" description="Acidic residues" evidence="3">
    <location>
        <begin position="85"/>
        <end position="96"/>
    </location>
</feature>
<keyword evidence="4" id="KW-0472">Membrane</keyword>
<dbReference type="STRING" id="5353.A0A1Q3ESU9"/>
<feature type="region of interest" description="Disordered" evidence="3">
    <location>
        <begin position="1"/>
        <end position="68"/>
    </location>
</feature>
<reference evidence="5 6" key="1">
    <citation type="submission" date="2016-08" db="EMBL/GenBank/DDBJ databases">
        <authorList>
            <consortium name="Lentinula edodes genome sequencing consortium"/>
            <person name="Sakamoto Y."/>
            <person name="Nakade K."/>
            <person name="Sato S."/>
            <person name="Yoshida Y."/>
            <person name="Miyazaki K."/>
            <person name="Natsume S."/>
            <person name="Konno N."/>
        </authorList>
    </citation>
    <scope>NUCLEOTIDE SEQUENCE [LARGE SCALE GENOMIC DNA]</scope>
    <source>
        <strain evidence="5 6">NBRC 111202</strain>
    </source>
</reference>
<dbReference type="PANTHER" id="PTHR20835">
    <property type="entry name" value="E3 UBIQUITIN-PROTEIN LIGASE PPP1R11-RELATED"/>
    <property type="match status" value="1"/>
</dbReference>
<reference evidence="5 6" key="2">
    <citation type="submission" date="2017-02" db="EMBL/GenBank/DDBJ databases">
        <title>A genome survey and senescence transcriptome analysis in Lentinula edodes.</title>
        <authorList>
            <person name="Sakamoto Y."/>
            <person name="Nakade K."/>
            <person name="Sato S."/>
            <person name="Yoshida Y."/>
            <person name="Miyazaki K."/>
            <person name="Natsume S."/>
            <person name="Konno N."/>
        </authorList>
    </citation>
    <scope>NUCLEOTIDE SEQUENCE [LARGE SCALE GENOMIC DNA]</scope>
    <source>
        <strain evidence="5 6">NBRC 111202</strain>
    </source>
</reference>